<feature type="transmembrane region" description="Helical" evidence="4">
    <location>
        <begin position="36"/>
        <end position="61"/>
    </location>
</feature>
<evidence type="ECO:0000256" key="4">
    <source>
        <dbReference type="SAM" id="Phobius"/>
    </source>
</evidence>
<keyword evidence="2 4" id="KW-1133">Transmembrane helix</keyword>
<proteinExistence type="predicted"/>
<keyword evidence="3 4" id="KW-0472">Membrane</keyword>
<dbReference type="AlphaFoldDB" id="A0A0G0I095"/>
<evidence type="ECO:0000256" key="3">
    <source>
        <dbReference type="ARBA" id="ARBA00023136"/>
    </source>
</evidence>
<evidence type="ECO:0000256" key="1">
    <source>
        <dbReference type="ARBA" id="ARBA00022692"/>
    </source>
</evidence>
<accession>A0A0G0I095</accession>
<evidence type="ECO:0000313" key="7">
    <source>
        <dbReference type="Proteomes" id="UP000034508"/>
    </source>
</evidence>
<dbReference type="InterPro" id="IPR020846">
    <property type="entry name" value="MFS_dom"/>
</dbReference>
<feature type="transmembrane region" description="Helical" evidence="4">
    <location>
        <begin position="7"/>
        <end position="30"/>
    </location>
</feature>
<reference evidence="6 7" key="1">
    <citation type="journal article" date="2015" name="Nature">
        <title>rRNA introns, odd ribosomes, and small enigmatic genomes across a large radiation of phyla.</title>
        <authorList>
            <person name="Brown C.T."/>
            <person name="Hug L.A."/>
            <person name="Thomas B.C."/>
            <person name="Sharon I."/>
            <person name="Castelle C.J."/>
            <person name="Singh A."/>
            <person name="Wilkins M.J."/>
            <person name="Williams K.H."/>
            <person name="Banfield J.F."/>
        </authorList>
    </citation>
    <scope>NUCLEOTIDE SEQUENCE [LARGE SCALE GENOMIC DNA]</scope>
</reference>
<comment type="caution">
    <text evidence="6">The sequence shown here is derived from an EMBL/GenBank/DDBJ whole genome shotgun (WGS) entry which is preliminary data.</text>
</comment>
<keyword evidence="1 4" id="KW-0812">Transmembrane</keyword>
<feature type="transmembrane region" description="Helical" evidence="4">
    <location>
        <begin position="73"/>
        <end position="91"/>
    </location>
</feature>
<dbReference type="SUPFAM" id="SSF103473">
    <property type="entry name" value="MFS general substrate transporter"/>
    <property type="match status" value="1"/>
</dbReference>
<feature type="transmembrane region" description="Helical" evidence="4">
    <location>
        <begin position="97"/>
        <end position="120"/>
    </location>
</feature>
<dbReference type="InterPro" id="IPR011701">
    <property type="entry name" value="MFS"/>
</dbReference>
<protein>
    <recommendedName>
        <fullName evidence="5">Major facilitator superfamily (MFS) profile domain-containing protein</fullName>
    </recommendedName>
</protein>
<evidence type="ECO:0000256" key="2">
    <source>
        <dbReference type="ARBA" id="ARBA00022989"/>
    </source>
</evidence>
<evidence type="ECO:0000313" key="6">
    <source>
        <dbReference type="EMBL" id="KKQ17619.1"/>
    </source>
</evidence>
<dbReference type="Proteomes" id="UP000034508">
    <property type="component" value="Unassembled WGS sequence"/>
</dbReference>
<feature type="transmembrane region" description="Helical" evidence="4">
    <location>
        <begin position="159"/>
        <end position="178"/>
    </location>
</feature>
<name>A0A0G0I095_9BACT</name>
<dbReference type="InterPro" id="IPR052528">
    <property type="entry name" value="Sugar_transport-like"/>
</dbReference>
<dbReference type="Pfam" id="PF07690">
    <property type="entry name" value="MFS_1"/>
    <property type="match status" value="1"/>
</dbReference>
<dbReference type="InterPro" id="IPR036259">
    <property type="entry name" value="MFS_trans_sf"/>
</dbReference>
<sequence>MNKTIRLLMMSDIFLLTGFGLIAPILAIFIKENLVGGTIFAAGFASTIFIVTKIIIQLPFSRYVDNHRDKVKWLIIGTFIIALVPFIYMFATNITHIYIAQIVEGIGSGLAYPTWLGLWSTHLDRKHESFEWSLYSSLTGLGTASTAAAGAAVAQFLGFGYTFAMVGVMGVISGFVLFKLEKKNEKSKYIDLTQHHKKVKLINKKNL</sequence>
<dbReference type="GO" id="GO:0022857">
    <property type="term" value="F:transmembrane transporter activity"/>
    <property type="evidence" value="ECO:0007669"/>
    <property type="project" value="InterPro"/>
</dbReference>
<dbReference type="Gene3D" id="1.20.1250.20">
    <property type="entry name" value="MFS general substrate transporter like domains"/>
    <property type="match status" value="1"/>
</dbReference>
<gene>
    <name evidence="6" type="ORF">US31_C0017G0013</name>
</gene>
<dbReference type="PANTHER" id="PTHR23526">
    <property type="entry name" value="INTEGRAL MEMBRANE TRANSPORT PROTEIN-RELATED"/>
    <property type="match status" value="1"/>
</dbReference>
<organism evidence="6 7">
    <name type="scientific">Berkelbacteria bacterium GW2011_GWA1_36_9</name>
    <dbReference type="NCBI Taxonomy" id="1618331"/>
    <lineage>
        <taxon>Bacteria</taxon>
        <taxon>Candidatus Berkelbacteria</taxon>
    </lineage>
</organism>
<evidence type="ECO:0000259" key="5">
    <source>
        <dbReference type="PROSITE" id="PS50850"/>
    </source>
</evidence>
<dbReference type="EMBL" id="LBSM01000017">
    <property type="protein sequence ID" value="KKQ17619.1"/>
    <property type="molecule type" value="Genomic_DNA"/>
</dbReference>
<dbReference type="PANTHER" id="PTHR23526:SF2">
    <property type="entry name" value="MAJOR FACILITATOR SUPERFAMILY (MFS) PROFILE DOMAIN-CONTAINING PROTEIN"/>
    <property type="match status" value="1"/>
</dbReference>
<feature type="transmembrane region" description="Helical" evidence="4">
    <location>
        <begin position="132"/>
        <end position="153"/>
    </location>
</feature>
<feature type="domain" description="Major facilitator superfamily (MFS) profile" evidence="5">
    <location>
        <begin position="4"/>
        <end position="207"/>
    </location>
</feature>
<dbReference type="PROSITE" id="PS50850">
    <property type="entry name" value="MFS"/>
    <property type="match status" value="1"/>
</dbReference>